<protein>
    <submittedName>
        <fullName evidence="4">Glycine/D-amino acid oxidase</fullName>
    </submittedName>
</protein>
<dbReference type="GO" id="GO:0005737">
    <property type="term" value="C:cytoplasm"/>
    <property type="evidence" value="ECO:0007669"/>
    <property type="project" value="TreeGrafter"/>
</dbReference>
<dbReference type="InterPro" id="IPR036188">
    <property type="entry name" value="FAD/NAD-bd_sf"/>
</dbReference>
<feature type="region of interest" description="Disordered" evidence="2">
    <location>
        <begin position="366"/>
        <end position="389"/>
    </location>
</feature>
<dbReference type="InterPro" id="IPR006076">
    <property type="entry name" value="FAD-dep_OxRdtase"/>
</dbReference>
<evidence type="ECO:0000256" key="1">
    <source>
        <dbReference type="ARBA" id="ARBA00023002"/>
    </source>
</evidence>
<evidence type="ECO:0000256" key="2">
    <source>
        <dbReference type="SAM" id="MobiDB-lite"/>
    </source>
</evidence>
<evidence type="ECO:0000313" key="5">
    <source>
        <dbReference type="Proteomes" id="UP000199451"/>
    </source>
</evidence>
<dbReference type="AlphaFoldDB" id="A0A1G9QII4"/>
<dbReference type="RefSeq" id="WP_089694396.1">
    <property type="nucleotide sequence ID" value="NZ_FNHL01000001.1"/>
</dbReference>
<dbReference type="Pfam" id="PF01266">
    <property type="entry name" value="DAO"/>
    <property type="match status" value="1"/>
</dbReference>
<evidence type="ECO:0000259" key="3">
    <source>
        <dbReference type="Pfam" id="PF01266"/>
    </source>
</evidence>
<dbReference type="STRING" id="660521.SAMN04487949_0858"/>
<reference evidence="5" key="1">
    <citation type="submission" date="2016-10" db="EMBL/GenBank/DDBJ databases">
        <authorList>
            <person name="Varghese N."/>
            <person name="Submissions S."/>
        </authorList>
    </citation>
    <scope>NUCLEOTIDE SEQUENCE [LARGE SCALE GENOMIC DNA]</scope>
    <source>
        <strain evidence="5">CGMCC 1.10119</strain>
    </source>
</reference>
<accession>A0A1G9QII4</accession>
<name>A0A1G9QII4_9EURY</name>
<evidence type="ECO:0000313" key="4">
    <source>
        <dbReference type="EMBL" id="SDM10317.1"/>
    </source>
</evidence>
<organism evidence="4 5">
    <name type="scientific">Halogranum gelatinilyticum</name>
    <dbReference type="NCBI Taxonomy" id="660521"/>
    <lineage>
        <taxon>Archaea</taxon>
        <taxon>Methanobacteriati</taxon>
        <taxon>Methanobacteriota</taxon>
        <taxon>Stenosarchaea group</taxon>
        <taxon>Halobacteria</taxon>
        <taxon>Halobacteriales</taxon>
        <taxon>Haloferacaceae</taxon>
    </lineage>
</organism>
<dbReference type="EMBL" id="FNHL01000001">
    <property type="protein sequence ID" value="SDM10317.1"/>
    <property type="molecule type" value="Genomic_DNA"/>
</dbReference>
<dbReference type="SUPFAM" id="SSF51905">
    <property type="entry name" value="FAD/NAD(P)-binding domain"/>
    <property type="match status" value="1"/>
</dbReference>
<dbReference type="PANTHER" id="PTHR13847:SF287">
    <property type="entry name" value="FAD-DEPENDENT OXIDOREDUCTASE DOMAIN-CONTAINING PROTEIN 1"/>
    <property type="match status" value="1"/>
</dbReference>
<dbReference type="OrthoDB" id="168391at2157"/>
<sequence>MHVAVIGAGAVGVTAAAELAVAGAGVTVFDRGDPGSGSSGRAAGIVYDAYAEDIDAELAARSVEAFRRLSGTGGFEFVDCPYVFLAREGDEQVAEAIAGSVERMRHHGRDVEVLTADELERRFGDSLVVDDVAAAAVAHDAGWADPASYVEMMADRARAAGVEFRTGRAVGLDVDLPGVVVGATVERFDAVLVAAGAHTKQLFADAGVPVALKPYRVQALTSTTPYDGPMCFDASVDVYFRPHSTGLLGGDGTEPVEADPDDWDREADDWFVEGLGRELDTRADYALDVDRSWAGLCTATPDGDPLLGEVVDDVYVAAGWQGHGFMRAPATAAAVAEEIRGGSGIEPFAPTRFEGDEAFPIFQGMTVETGKSGESEELEESGESEESEE</sequence>
<dbReference type="GO" id="GO:0016491">
    <property type="term" value="F:oxidoreductase activity"/>
    <property type="evidence" value="ECO:0007669"/>
    <property type="project" value="UniProtKB-KW"/>
</dbReference>
<keyword evidence="1" id="KW-0560">Oxidoreductase</keyword>
<dbReference type="Gene3D" id="3.50.50.60">
    <property type="entry name" value="FAD/NAD(P)-binding domain"/>
    <property type="match status" value="1"/>
</dbReference>
<dbReference type="Gene3D" id="3.30.9.10">
    <property type="entry name" value="D-Amino Acid Oxidase, subunit A, domain 2"/>
    <property type="match status" value="1"/>
</dbReference>
<proteinExistence type="predicted"/>
<feature type="domain" description="FAD dependent oxidoreductase" evidence="3">
    <location>
        <begin position="2"/>
        <end position="337"/>
    </location>
</feature>
<gene>
    <name evidence="4" type="ORF">SAMN04487949_0858</name>
</gene>
<feature type="compositionally biased region" description="Acidic residues" evidence="2">
    <location>
        <begin position="375"/>
        <end position="389"/>
    </location>
</feature>
<dbReference type="Proteomes" id="UP000199451">
    <property type="component" value="Unassembled WGS sequence"/>
</dbReference>
<keyword evidence="5" id="KW-1185">Reference proteome</keyword>
<dbReference type="PANTHER" id="PTHR13847">
    <property type="entry name" value="SARCOSINE DEHYDROGENASE-RELATED"/>
    <property type="match status" value="1"/>
</dbReference>